<organism evidence="1 2">
    <name type="scientific">Candidatus Protochlamydia naegleriophila</name>
    <dbReference type="NCBI Taxonomy" id="389348"/>
    <lineage>
        <taxon>Bacteria</taxon>
        <taxon>Pseudomonadati</taxon>
        <taxon>Chlamydiota</taxon>
        <taxon>Chlamydiia</taxon>
        <taxon>Parachlamydiales</taxon>
        <taxon>Parachlamydiaceae</taxon>
        <taxon>Candidatus Protochlamydia</taxon>
    </lineage>
</organism>
<dbReference type="AlphaFoldDB" id="A0A0U5JAX2"/>
<dbReference type="InParanoid" id="A0A0U5JAX2"/>
<evidence type="ECO:0008006" key="3">
    <source>
        <dbReference type="Google" id="ProtNLM"/>
    </source>
</evidence>
<reference evidence="2" key="1">
    <citation type="submission" date="2015-09" db="EMBL/GenBank/DDBJ databases">
        <authorList>
            <person name="Bertelli C."/>
        </authorList>
    </citation>
    <scope>NUCLEOTIDE SEQUENCE [LARGE SCALE GENOMIC DNA]</scope>
    <source>
        <strain evidence="2">KNic</strain>
    </source>
</reference>
<dbReference type="RefSeq" id="WP_059059735.1">
    <property type="nucleotide sequence ID" value="NZ_LN879502.1"/>
</dbReference>
<dbReference type="STRING" id="389348.PNK_0188"/>
<keyword evidence="2" id="KW-1185">Reference proteome</keyword>
<dbReference type="EMBL" id="LN879502">
    <property type="protein sequence ID" value="CUI15826.1"/>
    <property type="molecule type" value="Genomic_DNA"/>
</dbReference>
<protein>
    <recommendedName>
        <fullName evidence="3">F-box domain-containing protein</fullName>
    </recommendedName>
</protein>
<dbReference type="PATRIC" id="fig|389348.3.peg.217"/>
<proteinExistence type="predicted"/>
<gene>
    <name evidence="1" type="ORF">PNK_0188</name>
</gene>
<accession>A0A0U5JAX2</accession>
<dbReference type="CDD" id="cd09917">
    <property type="entry name" value="F-box_SF"/>
    <property type="match status" value="1"/>
</dbReference>
<dbReference type="KEGG" id="pnl:PNK_0188"/>
<evidence type="ECO:0000313" key="2">
    <source>
        <dbReference type="Proteomes" id="UP000069902"/>
    </source>
</evidence>
<sequence>MPIANCINTFSNDRLLVDASVEMFAKTNNKLIVPPEIVRLIFLFLDKASDFCKVNLVNRACYMISQDPTYTPFNWVLFSPVIERQEKSSPIRLIFYANENQNEERSPILVMEKYVKHNYWKKLIQLFQAEMLPSEEKILDHLLLAADQGYEWPIQHLLIFSKEGYLGINPADEKVERDYFELAMKWAEKGSRAAIEFLMSTFESAETGNQKTNQERLALVKKFAFRGSEDAIRFLLVAYGEGFLGLNVFDAKIQQEGLALAHQFAQQGSEAAIEYLLESSLDGKLGLDETDPDVRDQYLALAREYADTFHSEAAIAFIINSLLYQIIDLNDKDDMHACLKTAKHYAEQGSEMAIELLLNKLGDQSNEKQEAFIRGGACSLAQTYADTFKSEKAITFLLKEHSKFSSDTRTKEIGVELAKKYASEMHSEAAIDWLLNDSYLTHWTLEPITTEKLKKRYTDAKFFADCKSEKAIEYFLDGHLSDDGLEPLPLFDLGLNLTDSSTYKEGLKEARNYLQQGSISALKFLIKASCVAH</sequence>
<evidence type="ECO:0000313" key="1">
    <source>
        <dbReference type="EMBL" id="CUI15826.1"/>
    </source>
</evidence>
<name>A0A0U5JAX2_9BACT</name>
<dbReference type="Proteomes" id="UP000069902">
    <property type="component" value="Chromosome cPNK"/>
</dbReference>